<evidence type="ECO:0000256" key="8">
    <source>
        <dbReference type="SAM" id="MobiDB-lite"/>
    </source>
</evidence>
<dbReference type="GO" id="GO:0031985">
    <property type="term" value="C:Golgi cisterna"/>
    <property type="evidence" value="ECO:0007669"/>
    <property type="project" value="TreeGrafter"/>
</dbReference>
<protein>
    <submittedName>
        <fullName evidence="10">Putative golgin subfamily protein a member 5-like isoform 2</fullName>
    </submittedName>
</protein>
<evidence type="ECO:0000256" key="9">
    <source>
        <dbReference type="SAM" id="Phobius"/>
    </source>
</evidence>
<dbReference type="PANTHER" id="PTHR13815:SF7">
    <property type="entry name" value="GOLGIN SUBFAMILY A MEMBER 5"/>
    <property type="match status" value="1"/>
</dbReference>
<keyword evidence="4" id="KW-0333">Golgi apparatus</keyword>
<dbReference type="EMBL" id="GECL01002672">
    <property type="protein sequence ID" value="JAP03452.1"/>
    <property type="molecule type" value="Transcribed_RNA"/>
</dbReference>
<dbReference type="Pfam" id="PF09787">
    <property type="entry name" value="Golgin_A5"/>
    <property type="match status" value="1"/>
</dbReference>
<evidence type="ECO:0000256" key="7">
    <source>
        <dbReference type="SAM" id="Coils"/>
    </source>
</evidence>
<dbReference type="AlphaFoldDB" id="A0A0V0G6R5"/>
<dbReference type="PANTHER" id="PTHR13815">
    <property type="entry name" value="GOLGIN-84"/>
    <property type="match status" value="1"/>
</dbReference>
<evidence type="ECO:0000256" key="4">
    <source>
        <dbReference type="ARBA" id="ARBA00023034"/>
    </source>
</evidence>
<keyword evidence="5 7" id="KW-0175">Coiled coil</keyword>
<keyword evidence="6 9" id="KW-0472">Membrane</keyword>
<feature type="coiled-coil region" evidence="7">
    <location>
        <begin position="148"/>
        <end position="281"/>
    </location>
</feature>
<comment type="subcellular location">
    <subcellularLocation>
        <location evidence="1">Golgi apparatus membrane</location>
        <topology evidence="1">Single-pass type IV membrane protein</topology>
    </subcellularLocation>
</comment>
<evidence type="ECO:0000256" key="2">
    <source>
        <dbReference type="ARBA" id="ARBA00022692"/>
    </source>
</evidence>
<evidence type="ECO:0000256" key="6">
    <source>
        <dbReference type="ARBA" id="ARBA00023136"/>
    </source>
</evidence>
<feature type="compositionally biased region" description="Polar residues" evidence="8">
    <location>
        <begin position="47"/>
        <end position="65"/>
    </location>
</feature>
<reference evidence="10" key="1">
    <citation type="journal article" date="2018" name="J. Proteomics">
        <title>Exploring the molecular complexity of Triatoma dimidiata sialome.</title>
        <authorList>
            <person name="Santiago P.B."/>
            <person name="de Araujo C.N."/>
            <person name="Charneau S."/>
            <person name="Bastos I.M.D."/>
            <person name="Assumpcao T.C.F."/>
            <person name="Queiroz R.M.L."/>
            <person name="Praca Y.R."/>
            <person name="Cordeiro T.M."/>
            <person name="Garcia C.H.S."/>
            <person name="da Silva I.G."/>
            <person name="Raiol T."/>
            <person name="Motta F.N."/>
            <person name="de Araujo Oliveira J.V."/>
            <person name="de Sousa M.V."/>
            <person name="Ribeiro J.M.C."/>
            <person name="de Santana J.M."/>
        </authorList>
    </citation>
    <scope>NUCLEOTIDE SEQUENCE</scope>
    <source>
        <strain evidence="10">Santander</strain>
        <tissue evidence="10">Salivary glands</tissue>
    </source>
</reference>
<dbReference type="GO" id="GO:0000139">
    <property type="term" value="C:Golgi membrane"/>
    <property type="evidence" value="ECO:0007669"/>
    <property type="project" value="UniProtKB-SubCell"/>
</dbReference>
<dbReference type="GO" id="GO:0007030">
    <property type="term" value="P:Golgi organization"/>
    <property type="evidence" value="ECO:0007669"/>
    <property type="project" value="InterPro"/>
</dbReference>
<accession>A0A0V0G6R5</accession>
<feature type="region of interest" description="Disordered" evidence="8">
    <location>
        <begin position="28"/>
        <end position="79"/>
    </location>
</feature>
<evidence type="ECO:0000256" key="1">
    <source>
        <dbReference type="ARBA" id="ARBA00004409"/>
    </source>
</evidence>
<keyword evidence="3 9" id="KW-1133">Transmembrane helix</keyword>
<organism evidence="10">
    <name type="scientific">Triatoma dimidiata</name>
    <name type="common">Kissing bug</name>
    <name type="synonym">Meccus dimidiatus</name>
    <dbReference type="NCBI Taxonomy" id="72491"/>
    <lineage>
        <taxon>Eukaryota</taxon>
        <taxon>Metazoa</taxon>
        <taxon>Ecdysozoa</taxon>
        <taxon>Arthropoda</taxon>
        <taxon>Hexapoda</taxon>
        <taxon>Insecta</taxon>
        <taxon>Pterygota</taxon>
        <taxon>Neoptera</taxon>
        <taxon>Paraneoptera</taxon>
        <taxon>Hemiptera</taxon>
        <taxon>Heteroptera</taxon>
        <taxon>Panheteroptera</taxon>
        <taxon>Cimicomorpha</taxon>
        <taxon>Reduviidae</taxon>
        <taxon>Triatominae</taxon>
        <taxon>Triatoma</taxon>
    </lineage>
</organism>
<dbReference type="InterPro" id="IPR019177">
    <property type="entry name" value="Golgin_subfamily_A_member_5"/>
</dbReference>
<evidence type="ECO:0000256" key="3">
    <source>
        <dbReference type="ARBA" id="ARBA00022989"/>
    </source>
</evidence>
<feature type="coiled-coil region" evidence="7">
    <location>
        <begin position="362"/>
        <end position="498"/>
    </location>
</feature>
<name>A0A0V0G6R5_TRIDM</name>
<dbReference type="GO" id="GO:0000301">
    <property type="term" value="P:retrograde transport, vesicle recycling within Golgi"/>
    <property type="evidence" value="ECO:0007669"/>
    <property type="project" value="TreeGrafter"/>
</dbReference>
<proteinExistence type="predicted"/>
<sequence>MSWISDIAGRAEDLLNKIDHNAAAVLKKEKKKKHNIQERPLIETSDSHLSTNIRTPRDSPVTTPKHTPKHSSHSEKVLHSNNIGTEEEEKLMQYLNNSSYDIESLENRINNGNLAQQQYPSNNGTTVICLPDETGNDTARLRPQSTKDSTLETENEMLKNEVRSLNTEVSLLLARAKTAEKEMSQFKTRLSKKESDATNIEKELNAVKHRLLKCEEENSELISENQRLKMMNKTKEIDERSLLKEAEARLSQCQLDAQHREESLKGDIAALRVRVSELEESLCESRKQHAAELSELGGRLSEARTELSEYMAKATSRLALKEKVVEELRVASNQESLSLDILHLKSEVEWLTEECDRLRGKSEAGRLEAEAAEKRLEDIREECAANLASLQARLAQEHARRLAAEENCSVHTQELQSVREELTRQVMSMTERVRERESELTRLRRQLAQRGVNNTSTNNQDQRVTALTKALVEKELALEQMTDQRNQLRIQLDRVKSDYGNCTYTMTSRTVSVNDTDDAKAQVPLFMSEGPHDTLVTRRVKRAYSCVDSLGMRTGLFLRRYPLARLLLFVYVVILHLWVCLVLFSRTPDTKM</sequence>
<evidence type="ECO:0000313" key="10">
    <source>
        <dbReference type="EMBL" id="JAP03452.1"/>
    </source>
</evidence>
<keyword evidence="2 9" id="KW-0812">Transmembrane</keyword>
<feature type="transmembrane region" description="Helical" evidence="9">
    <location>
        <begin position="563"/>
        <end position="584"/>
    </location>
</feature>
<evidence type="ECO:0000256" key="5">
    <source>
        <dbReference type="ARBA" id="ARBA00023054"/>
    </source>
</evidence>